<evidence type="ECO:0000313" key="2">
    <source>
        <dbReference type="Proteomes" id="UP000004682"/>
    </source>
</evidence>
<name>A0ABN0GE00_9BURK</name>
<protein>
    <submittedName>
        <fullName evidence="1">Uncharacterized protein</fullName>
    </submittedName>
</protein>
<keyword evidence="2" id="KW-1185">Reference proteome</keyword>
<accession>A0ABN0GE00</accession>
<evidence type="ECO:0000313" key="1">
    <source>
        <dbReference type="EMBL" id="EIP90382.1"/>
    </source>
</evidence>
<organism evidence="1 2">
    <name type="scientific">Burkholderia humptydooensis MSMB43</name>
    <dbReference type="NCBI Taxonomy" id="441157"/>
    <lineage>
        <taxon>Bacteria</taxon>
        <taxon>Pseudomonadati</taxon>
        <taxon>Pseudomonadota</taxon>
        <taxon>Betaproteobacteria</taxon>
        <taxon>Burkholderiales</taxon>
        <taxon>Burkholderiaceae</taxon>
        <taxon>Burkholderia</taxon>
        <taxon>pseudomallei group</taxon>
    </lineage>
</organism>
<proteinExistence type="predicted"/>
<gene>
    <name evidence="1" type="ORF">A33K_13972</name>
</gene>
<dbReference type="EMBL" id="JH692061">
    <property type="protein sequence ID" value="EIP90382.1"/>
    <property type="molecule type" value="Genomic_DNA"/>
</dbReference>
<reference evidence="2" key="1">
    <citation type="journal article" date="2012" name="J. Bacteriol.">
        <title>Revised Genome Sequence of Burkholderia thailandensis MSMB43 with Improved Annotation.</title>
        <authorList>
            <person name="Zhuo Y."/>
            <person name="Liu L."/>
            <person name="Wang Q."/>
            <person name="Liu X."/>
            <person name="Ren B."/>
            <person name="Liu M."/>
            <person name="Ni P."/>
            <person name="Cheng Y.Q."/>
            <person name="Zhang L."/>
        </authorList>
    </citation>
    <scope>NUCLEOTIDE SEQUENCE [LARGE SCALE GENOMIC DNA]</scope>
    <source>
        <strain evidence="2">MSMB43</strain>
    </source>
</reference>
<sequence>MEELLDLCLKAHGLLSHLDLPVDCVNTTDGFDSRPHRSRRAASCCCRDARPRPKLGRSTEFQEARRFTLSR</sequence>
<dbReference type="Proteomes" id="UP000004682">
    <property type="component" value="Unassembled WGS sequence"/>
</dbReference>